<feature type="compositionally biased region" description="Polar residues" evidence="1">
    <location>
        <begin position="521"/>
        <end position="534"/>
    </location>
</feature>
<evidence type="ECO:0000313" key="5">
    <source>
        <dbReference type="Proteomes" id="UP001165136"/>
    </source>
</evidence>
<organism evidence="4 5">
    <name type="scientific">Amycolatopsis taiwanensis</name>
    <dbReference type="NCBI Taxonomy" id="342230"/>
    <lineage>
        <taxon>Bacteria</taxon>
        <taxon>Bacillati</taxon>
        <taxon>Actinomycetota</taxon>
        <taxon>Actinomycetes</taxon>
        <taxon>Pseudonocardiales</taxon>
        <taxon>Pseudonocardiaceae</taxon>
        <taxon>Amycolatopsis</taxon>
    </lineage>
</organism>
<dbReference type="RefSeq" id="WP_285488698.1">
    <property type="nucleotide sequence ID" value="NZ_BSTI01000014.1"/>
</dbReference>
<sequence>MRAFRATRINDAVLWHVDVGASVGKRVMTLENPTGWRRLVGEYATLLQLADPLTPQARGQRFNSLIAELFTAFGINAKSNQNSVGELDVTFSHGGRRFILEAKWEKRKTATGPIAKLQRRVEQRMVGVTGVFLSMQGYSESALVEIDKGRRLDVLLLDQSHWEAMLSGFVQPPELLDLVTDAASYHGRAYTSLDALLAPEGSEPKVTFGCPPEISSRSFRPIVDNVRSEVVVAGIQSRRPGVASAGVGRLLITTDHGVMSLDLAKHQATWAVSATGCRDNPLPMPGNAILIQRAYGVGQYRDARLSAMLCGGSPSETSQLLSGPDGSAWRFAPKIADAKPGQPAALVKLNEAAGTQDEVPSLPATAAAAVWLNSTDLVVADESELRVLSTGFDVKRRTVFPGKLPVSMSVVDERRIVWLDANSTLWATDILNEQHTEIGSFSSIEALACCLDESKKLAYIAGRYRSQDAENRVAVFSVKATGSWFPRPSRRASTIARRQGAHKEHTSQNQLLPVRPELDQTDGSRATGSASSRDLTPEPSPARNDDARHVDQHRGYRDGADLATRLPLQVLERAIATNFDVARWLQPWRERWRQAVTENDDFALPEWLPLTARMLGSYAAPPDIIDSHFTPEPAYVTGFSDGMRASWKSAVQRGYVPSDTKALRDWLLQSVRDSTGGGTLRGQLTLRQLRSVSARNRMTAAWKRAGRVVLWLITIFFGIGTIAAIVITATGEWPQHTTLNTVAGNLFYEVPFLGLLSYLLFDIRKRTKRKRGN</sequence>
<gene>
    <name evidence="4" type="ORF">Atai01_55520</name>
</gene>
<dbReference type="GO" id="GO:0004519">
    <property type="term" value="F:endonuclease activity"/>
    <property type="evidence" value="ECO:0007669"/>
    <property type="project" value="InterPro"/>
</dbReference>
<dbReference type="InterPro" id="IPR007560">
    <property type="entry name" value="Restrct_endonuc_IV_Mrr"/>
</dbReference>
<accession>A0A9W6VEX0</accession>
<feature type="region of interest" description="Disordered" evidence="1">
    <location>
        <begin position="489"/>
        <end position="558"/>
    </location>
</feature>
<dbReference type="Proteomes" id="UP001165136">
    <property type="component" value="Unassembled WGS sequence"/>
</dbReference>
<name>A0A9W6VEX0_9PSEU</name>
<keyword evidence="2" id="KW-0472">Membrane</keyword>
<protein>
    <recommendedName>
        <fullName evidence="3">Restriction endonuclease type IV Mrr domain-containing protein</fullName>
    </recommendedName>
</protein>
<keyword evidence="2" id="KW-1133">Transmembrane helix</keyword>
<keyword evidence="5" id="KW-1185">Reference proteome</keyword>
<feature type="compositionally biased region" description="Basic and acidic residues" evidence="1">
    <location>
        <begin position="543"/>
        <end position="558"/>
    </location>
</feature>
<evidence type="ECO:0000259" key="3">
    <source>
        <dbReference type="Pfam" id="PF04471"/>
    </source>
</evidence>
<feature type="transmembrane region" description="Helical" evidence="2">
    <location>
        <begin position="708"/>
        <end position="730"/>
    </location>
</feature>
<feature type="transmembrane region" description="Helical" evidence="2">
    <location>
        <begin position="742"/>
        <end position="761"/>
    </location>
</feature>
<evidence type="ECO:0000313" key="4">
    <source>
        <dbReference type="EMBL" id="GLY68933.1"/>
    </source>
</evidence>
<evidence type="ECO:0000256" key="2">
    <source>
        <dbReference type="SAM" id="Phobius"/>
    </source>
</evidence>
<dbReference type="EMBL" id="BSTI01000014">
    <property type="protein sequence ID" value="GLY68933.1"/>
    <property type="molecule type" value="Genomic_DNA"/>
</dbReference>
<dbReference type="Pfam" id="PF04471">
    <property type="entry name" value="Mrr_cat"/>
    <property type="match status" value="1"/>
</dbReference>
<dbReference type="GO" id="GO:0009307">
    <property type="term" value="P:DNA restriction-modification system"/>
    <property type="evidence" value="ECO:0007669"/>
    <property type="project" value="InterPro"/>
</dbReference>
<dbReference type="GO" id="GO:0003677">
    <property type="term" value="F:DNA binding"/>
    <property type="evidence" value="ECO:0007669"/>
    <property type="project" value="InterPro"/>
</dbReference>
<feature type="domain" description="Restriction endonuclease type IV Mrr" evidence="3">
    <location>
        <begin position="58"/>
        <end position="162"/>
    </location>
</feature>
<evidence type="ECO:0000256" key="1">
    <source>
        <dbReference type="SAM" id="MobiDB-lite"/>
    </source>
</evidence>
<comment type="caution">
    <text evidence="4">The sequence shown here is derived from an EMBL/GenBank/DDBJ whole genome shotgun (WGS) entry which is preliminary data.</text>
</comment>
<keyword evidence="2" id="KW-0812">Transmembrane</keyword>
<reference evidence="4" key="1">
    <citation type="submission" date="2023-03" db="EMBL/GenBank/DDBJ databases">
        <title>Amycolatopsis taiwanensis NBRC 103393.</title>
        <authorList>
            <person name="Ichikawa N."/>
            <person name="Sato H."/>
            <person name="Tonouchi N."/>
        </authorList>
    </citation>
    <scope>NUCLEOTIDE SEQUENCE</scope>
    <source>
        <strain evidence="4">NBRC 103393</strain>
    </source>
</reference>
<proteinExistence type="predicted"/>
<dbReference type="AlphaFoldDB" id="A0A9W6VEX0"/>